<name>A0A6H0XMA4_9PEZI</name>
<feature type="region of interest" description="Disordered" evidence="1">
    <location>
        <begin position="268"/>
        <end position="289"/>
    </location>
</feature>
<dbReference type="PROSITE" id="PS50090">
    <property type="entry name" value="MYB_LIKE"/>
    <property type="match status" value="1"/>
</dbReference>
<evidence type="ECO:0000313" key="3">
    <source>
        <dbReference type="EMBL" id="QIW95770.1"/>
    </source>
</evidence>
<sequence length="464" mass="53104">MEMYNARHGPLFHSDSESQDGHNSNAKQEDEEQANADFESEVDEDDDDVVVDSSYISDMEIDQAPASASVTTSKTQVYDRESVDARIHELWSGGHSRTTIAKRIKTEFDVVLSKETITKHNTRHRREKHELLDADLDVRAKDWHDEDDAELVDCVRLVQEDLEEQIRRIRATLWSNVADRMPDDSGQRKRSARACRERYEGLQAGTAAPSYEADPDKPARAIRLAAERAEARKVFDDMVARHKTERQAEMQERQAAQKMREDALRAKEQRLASRTTAKADKETRKKARKALQDKEQALLQWQKDRRQLEDSIIEHLTVGRNATGRKRLRSQSGHNEQRLNKKLVSSPPVVVDQDSLGNPRSIMSMVDLEILLVKRKLPRRQPSEDHAQLVARLAAVDSSLSRRELDELVQERMINVRRTATMSEKVTYIQQWDADHAPSAGGPKATDLELKQGYEMHARDGIDH</sequence>
<reference evidence="3 4" key="1">
    <citation type="journal article" date="2016" name="Sci. Rep.">
        <title>Peltaster fructicola genome reveals evolution from an invasive phytopathogen to an ectophytic parasite.</title>
        <authorList>
            <person name="Xu C."/>
            <person name="Chen H."/>
            <person name="Gleason M.L."/>
            <person name="Xu J.R."/>
            <person name="Liu H."/>
            <person name="Zhang R."/>
            <person name="Sun G."/>
        </authorList>
    </citation>
    <scope>NUCLEOTIDE SEQUENCE [LARGE SCALE GENOMIC DNA]</scope>
    <source>
        <strain evidence="3 4">LNHT1506</strain>
    </source>
</reference>
<evidence type="ECO:0000313" key="4">
    <source>
        <dbReference type="Proteomes" id="UP000503462"/>
    </source>
</evidence>
<dbReference type="InterPro" id="IPR001005">
    <property type="entry name" value="SANT/Myb"/>
</dbReference>
<feature type="compositionally biased region" description="Acidic residues" evidence="1">
    <location>
        <begin position="29"/>
        <end position="50"/>
    </location>
</feature>
<dbReference type="EMBL" id="CP051139">
    <property type="protein sequence ID" value="QIW95770.1"/>
    <property type="molecule type" value="Genomic_DNA"/>
</dbReference>
<keyword evidence="4" id="KW-1185">Reference proteome</keyword>
<proteinExistence type="predicted"/>
<protein>
    <recommendedName>
        <fullName evidence="2">Myb-like domain-containing protein</fullName>
    </recommendedName>
</protein>
<dbReference type="OrthoDB" id="5321209at2759"/>
<accession>A0A6H0XMA4</accession>
<feature type="region of interest" description="Disordered" evidence="1">
    <location>
        <begin position="1"/>
        <end position="68"/>
    </location>
</feature>
<organism evidence="3 4">
    <name type="scientific">Peltaster fructicola</name>
    <dbReference type="NCBI Taxonomy" id="286661"/>
    <lineage>
        <taxon>Eukaryota</taxon>
        <taxon>Fungi</taxon>
        <taxon>Dikarya</taxon>
        <taxon>Ascomycota</taxon>
        <taxon>Pezizomycotina</taxon>
        <taxon>Dothideomycetes</taxon>
        <taxon>Dothideomycetes incertae sedis</taxon>
        <taxon>Peltaster</taxon>
    </lineage>
</organism>
<evidence type="ECO:0000259" key="2">
    <source>
        <dbReference type="PROSITE" id="PS50090"/>
    </source>
</evidence>
<dbReference type="SMART" id="SM00717">
    <property type="entry name" value="SANT"/>
    <property type="match status" value="1"/>
</dbReference>
<dbReference type="Proteomes" id="UP000503462">
    <property type="component" value="Chromosome 1"/>
</dbReference>
<gene>
    <name evidence="3" type="ORF">AMS68_001288</name>
</gene>
<evidence type="ECO:0000256" key="1">
    <source>
        <dbReference type="SAM" id="MobiDB-lite"/>
    </source>
</evidence>
<dbReference type="AlphaFoldDB" id="A0A6H0XMA4"/>
<feature type="domain" description="Myb-like" evidence="2">
    <location>
        <begin position="135"/>
        <end position="203"/>
    </location>
</feature>
<feature type="compositionally biased region" description="Basic and acidic residues" evidence="1">
    <location>
        <begin position="268"/>
        <end position="283"/>
    </location>
</feature>